<sequence length="379" mass="43665">MTEISTISSRLLYVDFLRGIAVLGLLLMNTSSMGLLPDGAGVGDTFVEQLLAIVKTFMLDGRFRSIFCLLLGIGLYLQFTRYQRFNLQSIKLLKSRLHWLFIFGLCHCVFLWHGDILMLYALSGLIVIKRLEDTSEQLLKRGCLYFAIGMVMRVFLSFGLRFFELDSLDMENDSNVLSYQELYTNNIFVAVGQILSFPLSSMFELCGVMFIGIALFRNGTLQRGFTVFQLWGLAAVTIVFSLVAFFLSNISTGIVIEYLSSVSGLTMALLFWHWVLKSKCYDKESILVSSVRALGRRPLSFYIFQSLVITTMLRFIFPQWNAEFNSVNYFILALAFIPIQLFIAYYYDRYYTQGPLEYLWRHLVSKRSIIRNNKPCNRH</sequence>
<feature type="transmembrane region" description="Helical" evidence="1">
    <location>
        <begin position="183"/>
        <end position="216"/>
    </location>
</feature>
<dbReference type="Proteomes" id="UP000242502">
    <property type="component" value="Unassembled WGS sequence"/>
</dbReference>
<evidence type="ECO:0000259" key="2">
    <source>
        <dbReference type="Pfam" id="PF04235"/>
    </source>
</evidence>
<feature type="domain" description="DUF418" evidence="2">
    <location>
        <begin position="227"/>
        <end position="365"/>
    </location>
</feature>
<proteinExistence type="predicted"/>
<organism evidence="3 4">
    <name type="scientific">Candidatus Endobugula sertula</name>
    <name type="common">Bugula neritina bacterial symbiont</name>
    <dbReference type="NCBI Taxonomy" id="62101"/>
    <lineage>
        <taxon>Bacteria</taxon>
        <taxon>Pseudomonadati</taxon>
        <taxon>Pseudomonadota</taxon>
        <taxon>Gammaproteobacteria</taxon>
        <taxon>Cellvibrionales</taxon>
        <taxon>Cellvibrionaceae</taxon>
        <taxon>Candidatus Endobugula</taxon>
    </lineage>
</organism>
<keyword evidence="1" id="KW-0472">Membrane</keyword>
<dbReference type="PANTHER" id="PTHR30590">
    <property type="entry name" value="INNER MEMBRANE PROTEIN"/>
    <property type="match status" value="1"/>
</dbReference>
<dbReference type="EMBL" id="MDLC01000040">
    <property type="protein sequence ID" value="ODS23071.1"/>
    <property type="molecule type" value="Genomic_DNA"/>
</dbReference>
<feature type="transmembrane region" description="Helical" evidence="1">
    <location>
        <begin position="254"/>
        <end position="276"/>
    </location>
</feature>
<keyword evidence="1" id="KW-0812">Transmembrane</keyword>
<protein>
    <recommendedName>
        <fullName evidence="2">DUF418 domain-containing protein</fullName>
    </recommendedName>
</protein>
<feature type="transmembrane region" description="Helical" evidence="1">
    <location>
        <begin position="143"/>
        <end position="163"/>
    </location>
</feature>
<feature type="transmembrane region" description="Helical" evidence="1">
    <location>
        <begin position="63"/>
        <end position="79"/>
    </location>
</feature>
<feature type="transmembrane region" description="Helical" evidence="1">
    <location>
        <begin position="329"/>
        <end position="347"/>
    </location>
</feature>
<name>A0A1D2QNA8_9GAMM</name>
<dbReference type="AlphaFoldDB" id="A0A1D2QNA8"/>
<dbReference type="PANTHER" id="PTHR30590:SF2">
    <property type="entry name" value="INNER MEMBRANE PROTEIN"/>
    <property type="match status" value="1"/>
</dbReference>
<accession>A0A1D2QNA8</accession>
<feature type="transmembrane region" description="Helical" evidence="1">
    <location>
        <begin position="228"/>
        <end position="248"/>
    </location>
</feature>
<reference evidence="3 4" key="1">
    <citation type="journal article" date="2016" name="Appl. Environ. Microbiol.">
        <title>Lack of Overt Genome Reduction in the Bryostatin-Producing Bryozoan Symbiont "Candidatus Endobugula sertula".</title>
        <authorList>
            <person name="Miller I.J."/>
            <person name="Vanee N."/>
            <person name="Fong S.S."/>
            <person name="Lim-Fong G.E."/>
            <person name="Kwan J.C."/>
        </authorList>
    </citation>
    <scope>NUCLEOTIDE SEQUENCE [LARGE SCALE GENOMIC DNA]</scope>
    <source>
        <strain evidence="3">AB1-4</strain>
    </source>
</reference>
<keyword evidence="1" id="KW-1133">Transmembrane helix</keyword>
<dbReference type="InterPro" id="IPR007349">
    <property type="entry name" value="DUF418"/>
</dbReference>
<comment type="caution">
    <text evidence="3">The sequence shown here is derived from an EMBL/GenBank/DDBJ whole genome shotgun (WGS) entry which is preliminary data.</text>
</comment>
<dbReference type="InterPro" id="IPR052529">
    <property type="entry name" value="Bact_Transport_Assoc"/>
</dbReference>
<evidence type="ECO:0000313" key="3">
    <source>
        <dbReference type="EMBL" id="ODS23071.1"/>
    </source>
</evidence>
<gene>
    <name evidence="3" type="ORF">AB835_10725</name>
</gene>
<feature type="transmembrane region" description="Helical" evidence="1">
    <location>
        <begin position="99"/>
        <end position="122"/>
    </location>
</feature>
<dbReference type="Pfam" id="PF04235">
    <property type="entry name" value="DUF418"/>
    <property type="match status" value="1"/>
</dbReference>
<feature type="transmembrane region" description="Helical" evidence="1">
    <location>
        <begin position="299"/>
        <end position="317"/>
    </location>
</feature>
<evidence type="ECO:0000256" key="1">
    <source>
        <dbReference type="SAM" id="Phobius"/>
    </source>
</evidence>
<evidence type="ECO:0000313" key="4">
    <source>
        <dbReference type="Proteomes" id="UP000242502"/>
    </source>
</evidence>